<dbReference type="InterPro" id="IPR052929">
    <property type="entry name" value="RNase_H-like_EbsB-rel"/>
</dbReference>
<accession>A0AAV2FXZ3</accession>
<reference evidence="2 3" key="1">
    <citation type="submission" date="2024-04" db="EMBL/GenBank/DDBJ databases">
        <authorList>
            <person name="Fracassetti M."/>
        </authorList>
    </citation>
    <scope>NUCLEOTIDE SEQUENCE [LARGE SCALE GENOMIC DNA]</scope>
</reference>
<dbReference type="InterPro" id="IPR002156">
    <property type="entry name" value="RNaseH_domain"/>
</dbReference>
<evidence type="ECO:0000313" key="2">
    <source>
        <dbReference type="EMBL" id="CAL1403204.1"/>
    </source>
</evidence>
<dbReference type="Proteomes" id="UP001497516">
    <property type="component" value="Chromosome 7"/>
</dbReference>
<dbReference type="GO" id="GO:0003676">
    <property type="term" value="F:nucleic acid binding"/>
    <property type="evidence" value="ECO:0007669"/>
    <property type="project" value="InterPro"/>
</dbReference>
<evidence type="ECO:0000313" key="3">
    <source>
        <dbReference type="Proteomes" id="UP001497516"/>
    </source>
</evidence>
<evidence type="ECO:0000259" key="1">
    <source>
        <dbReference type="Pfam" id="PF13456"/>
    </source>
</evidence>
<feature type="domain" description="RNase H type-1" evidence="1">
    <location>
        <begin position="1"/>
        <end position="107"/>
    </location>
</feature>
<protein>
    <recommendedName>
        <fullName evidence="1">RNase H type-1 domain-containing protein</fullName>
    </recommendedName>
</protein>
<organism evidence="2 3">
    <name type="scientific">Linum trigynum</name>
    <dbReference type="NCBI Taxonomy" id="586398"/>
    <lineage>
        <taxon>Eukaryota</taxon>
        <taxon>Viridiplantae</taxon>
        <taxon>Streptophyta</taxon>
        <taxon>Embryophyta</taxon>
        <taxon>Tracheophyta</taxon>
        <taxon>Spermatophyta</taxon>
        <taxon>Magnoliopsida</taxon>
        <taxon>eudicotyledons</taxon>
        <taxon>Gunneridae</taxon>
        <taxon>Pentapetalae</taxon>
        <taxon>rosids</taxon>
        <taxon>fabids</taxon>
        <taxon>Malpighiales</taxon>
        <taxon>Linaceae</taxon>
        <taxon>Linum</taxon>
    </lineage>
</organism>
<dbReference type="PANTHER" id="PTHR47074:SF48">
    <property type="entry name" value="POLYNUCLEOTIDYL TRANSFERASE, RIBONUCLEASE H-LIKE SUPERFAMILY PROTEIN"/>
    <property type="match status" value="1"/>
</dbReference>
<dbReference type="Gene3D" id="3.30.420.10">
    <property type="entry name" value="Ribonuclease H-like superfamily/Ribonuclease H"/>
    <property type="match status" value="1"/>
</dbReference>
<name>A0AAV2FXZ3_9ROSI</name>
<dbReference type="SUPFAM" id="SSF53098">
    <property type="entry name" value="Ribonuclease H-like"/>
    <property type="match status" value="1"/>
</dbReference>
<dbReference type="EMBL" id="OZ034820">
    <property type="protein sequence ID" value="CAL1403204.1"/>
    <property type="molecule type" value="Genomic_DNA"/>
</dbReference>
<dbReference type="AlphaFoldDB" id="A0AAV2FXZ3"/>
<gene>
    <name evidence="2" type="ORF">LTRI10_LOCUS43150</name>
</gene>
<dbReference type="GO" id="GO:0004523">
    <property type="term" value="F:RNA-DNA hybrid ribonuclease activity"/>
    <property type="evidence" value="ECO:0007669"/>
    <property type="project" value="InterPro"/>
</dbReference>
<dbReference type="PANTHER" id="PTHR47074">
    <property type="entry name" value="BNAC02G40300D PROTEIN"/>
    <property type="match status" value="1"/>
</dbReference>
<proteinExistence type="predicted"/>
<keyword evidence="3" id="KW-1185">Reference proteome</keyword>
<dbReference type="InterPro" id="IPR012337">
    <property type="entry name" value="RNaseH-like_sf"/>
</dbReference>
<dbReference type="Pfam" id="PF13456">
    <property type="entry name" value="RVT_3"/>
    <property type="match status" value="1"/>
</dbReference>
<sequence length="128" mass="14735">MVIMNQAEEIIFANGIQFRMIDDPVVVEVLALREAINWCRDHAFTEVRFEGDAKVVIDKILLADARDNQMGAILQEFIQCFACNPGFSVRFVGRHNNRVAHLVARKALSLYPSMSRVFDYQTWLNSRM</sequence>
<dbReference type="InterPro" id="IPR036397">
    <property type="entry name" value="RNaseH_sf"/>
</dbReference>